<keyword evidence="2" id="KW-1185">Reference proteome</keyword>
<comment type="caution">
    <text evidence="1">The sequence shown here is derived from an EMBL/GenBank/DDBJ whole genome shotgun (WGS) entry which is preliminary data.</text>
</comment>
<evidence type="ECO:0000313" key="2">
    <source>
        <dbReference type="Proteomes" id="UP000805193"/>
    </source>
</evidence>
<organism evidence="1 2">
    <name type="scientific">Ixodes persulcatus</name>
    <name type="common">Taiga tick</name>
    <dbReference type="NCBI Taxonomy" id="34615"/>
    <lineage>
        <taxon>Eukaryota</taxon>
        <taxon>Metazoa</taxon>
        <taxon>Ecdysozoa</taxon>
        <taxon>Arthropoda</taxon>
        <taxon>Chelicerata</taxon>
        <taxon>Arachnida</taxon>
        <taxon>Acari</taxon>
        <taxon>Parasitiformes</taxon>
        <taxon>Ixodida</taxon>
        <taxon>Ixodoidea</taxon>
        <taxon>Ixodidae</taxon>
        <taxon>Ixodinae</taxon>
        <taxon>Ixodes</taxon>
    </lineage>
</organism>
<dbReference type="EMBL" id="JABSTQ010009858">
    <property type="protein sequence ID" value="KAG0425328.1"/>
    <property type="molecule type" value="Genomic_DNA"/>
</dbReference>
<dbReference type="Proteomes" id="UP000805193">
    <property type="component" value="Unassembled WGS sequence"/>
</dbReference>
<evidence type="ECO:0000313" key="1">
    <source>
        <dbReference type="EMBL" id="KAG0425328.1"/>
    </source>
</evidence>
<accession>A0AC60PVN8</accession>
<gene>
    <name evidence="1" type="ORF">HPB47_027493</name>
</gene>
<sequence>MQQATSSTSPPPSSSFGPANGTLLTTVAALCGCRTEHGSRWRAAGYNLLAALLQTLTAPFVVGWVWSIMWGITFVNVSVNKDLQEVMHL</sequence>
<protein>
    <submittedName>
        <fullName evidence="1">Uncharacterized protein</fullName>
    </submittedName>
</protein>
<proteinExistence type="predicted"/>
<name>A0AC60PVN8_IXOPE</name>
<reference evidence="1 2" key="1">
    <citation type="journal article" date="2020" name="Cell">
        <title>Large-Scale Comparative Analyses of Tick Genomes Elucidate Their Genetic Diversity and Vector Capacities.</title>
        <authorList>
            <consortium name="Tick Genome and Microbiome Consortium (TIGMIC)"/>
            <person name="Jia N."/>
            <person name="Wang J."/>
            <person name="Shi W."/>
            <person name="Du L."/>
            <person name="Sun Y."/>
            <person name="Zhan W."/>
            <person name="Jiang J.F."/>
            <person name="Wang Q."/>
            <person name="Zhang B."/>
            <person name="Ji P."/>
            <person name="Bell-Sakyi L."/>
            <person name="Cui X.M."/>
            <person name="Yuan T.T."/>
            <person name="Jiang B.G."/>
            <person name="Yang W.F."/>
            <person name="Lam T.T."/>
            <person name="Chang Q.C."/>
            <person name="Ding S.J."/>
            <person name="Wang X.J."/>
            <person name="Zhu J.G."/>
            <person name="Ruan X.D."/>
            <person name="Zhao L."/>
            <person name="Wei J.T."/>
            <person name="Ye R.Z."/>
            <person name="Que T.C."/>
            <person name="Du C.H."/>
            <person name="Zhou Y.H."/>
            <person name="Cheng J.X."/>
            <person name="Dai P.F."/>
            <person name="Guo W.B."/>
            <person name="Han X.H."/>
            <person name="Huang E.J."/>
            <person name="Li L.F."/>
            <person name="Wei W."/>
            <person name="Gao Y.C."/>
            <person name="Liu J.Z."/>
            <person name="Shao H.Z."/>
            <person name="Wang X."/>
            <person name="Wang C.C."/>
            <person name="Yang T.C."/>
            <person name="Huo Q.B."/>
            <person name="Li W."/>
            <person name="Chen H.Y."/>
            <person name="Chen S.E."/>
            <person name="Zhou L.G."/>
            <person name="Ni X.B."/>
            <person name="Tian J.H."/>
            <person name="Sheng Y."/>
            <person name="Liu T."/>
            <person name="Pan Y.S."/>
            <person name="Xia L.Y."/>
            <person name="Li J."/>
            <person name="Zhao F."/>
            <person name="Cao W.C."/>
        </authorList>
    </citation>
    <scope>NUCLEOTIDE SEQUENCE [LARGE SCALE GENOMIC DNA]</scope>
    <source>
        <strain evidence="1">Iper-2018</strain>
    </source>
</reference>